<evidence type="ECO:0000313" key="1">
    <source>
        <dbReference type="EMBL" id="SHN45299.1"/>
    </source>
</evidence>
<protein>
    <submittedName>
        <fullName evidence="1">Uncharacterized protein</fullName>
    </submittedName>
</protein>
<dbReference type="RefSeq" id="WP_073261984.1">
    <property type="nucleotide sequence ID" value="NZ_FRCS01000011.1"/>
</dbReference>
<dbReference type="Proteomes" id="UP000184440">
    <property type="component" value="Unassembled WGS sequence"/>
</dbReference>
<sequence length="528" mass="56412">MTGFERVFVSYHQMQVTTCVDTHSELGIYQAGDDLVHLTGAGDLTVMTGPHTGWVDVRVTVRTAAPADPAGWDAVTETTLWCPEGELSVHGLMGESPEAFRAIAVPGPGLLRVQVRARNRTPEGEEDAGGPAEQYEIVLWPVTTDTGFRTLCADRLSAQPWSAPPAGAAGWAMVHLVTGVDDVLREAVVRRRRTAPHPAFVPRVPGRSTAPEPRVAVRRSRTLPAARAAAIVADPDGALGLRDLRLSAGPLTARLGTGTTVSEWRWENAAGPVPDEVPGSVELTVESVPGRSDGELTVHHRGVRGGDAIPLGLIWDHLLDRASTGSETPHPWERTLAELAAEVAEAHAAAVRRRERAEAKEWGGRPPTDRLRALRSNARGLANYDRDLVDVIAAADPGLQRDIARWAARRACAISGLDTVGWIAAGLSSLERGEQPFEDEAATWDRLWSDPRAPRTVVTSPPSPVRPQGTPNFSQQAMALPAVFAAAHEDPLAAAFDALWAAAGASGFDGYQPFLTSVRVAFPALTGD</sequence>
<dbReference type="STRING" id="134849.SAMN05443668_111241"/>
<evidence type="ECO:0000313" key="2">
    <source>
        <dbReference type="Proteomes" id="UP000184440"/>
    </source>
</evidence>
<accession>A0A1M7RGN2</accession>
<gene>
    <name evidence="1" type="ORF">SAMN05443668_111241</name>
</gene>
<keyword evidence="2" id="KW-1185">Reference proteome</keyword>
<reference evidence="1 2" key="1">
    <citation type="submission" date="2016-11" db="EMBL/GenBank/DDBJ databases">
        <authorList>
            <person name="Jaros S."/>
            <person name="Januszkiewicz K."/>
            <person name="Wedrychowicz H."/>
        </authorList>
    </citation>
    <scope>NUCLEOTIDE SEQUENCE [LARGE SCALE GENOMIC DNA]</scope>
    <source>
        <strain evidence="1 2">DSM 46144</strain>
    </source>
</reference>
<organism evidence="1 2">
    <name type="scientific">Cryptosporangium aurantiacum</name>
    <dbReference type="NCBI Taxonomy" id="134849"/>
    <lineage>
        <taxon>Bacteria</taxon>
        <taxon>Bacillati</taxon>
        <taxon>Actinomycetota</taxon>
        <taxon>Actinomycetes</taxon>
        <taxon>Cryptosporangiales</taxon>
        <taxon>Cryptosporangiaceae</taxon>
        <taxon>Cryptosporangium</taxon>
    </lineage>
</organism>
<dbReference type="AlphaFoldDB" id="A0A1M7RGN2"/>
<name>A0A1M7RGN2_9ACTN</name>
<proteinExistence type="predicted"/>
<dbReference type="EMBL" id="FRCS01000011">
    <property type="protein sequence ID" value="SHN45299.1"/>
    <property type="molecule type" value="Genomic_DNA"/>
</dbReference>
<dbReference type="OrthoDB" id="4485313at2"/>